<dbReference type="InterPro" id="IPR051533">
    <property type="entry name" value="WaaL-like"/>
</dbReference>
<dbReference type="PANTHER" id="PTHR37422">
    <property type="entry name" value="TEICHURONIC ACID BIOSYNTHESIS PROTEIN TUAE"/>
    <property type="match status" value="1"/>
</dbReference>
<evidence type="ECO:0000259" key="6">
    <source>
        <dbReference type="Pfam" id="PF04932"/>
    </source>
</evidence>
<evidence type="ECO:0000313" key="7">
    <source>
        <dbReference type="EMBL" id="MFC3853183.1"/>
    </source>
</evidence>
<evidence type="ECO:0000256" key="1">
    <source>
        <dbReference type="ARBA" id="ARBA00004141"/>
    </source>
</evidence>
<feature type="transmembrane region" description="Helical" evidence="5">
    <location>
        <begin position="151"/>
        <end position="170"/>
    </location>
</feature>
<dbReference type="EMBL" id="JBHRYR010000003">
    <property type="protein sequence ID" value="MFC3853183.1"/>
    <property type="molecule type" value="Genomic_DNA"/>
</dbReference>
<gene>
    <name evidence="7" type="ORF">ACFOOG_10100</name>
</gene>
<feature type="transmembrane region" description="Helical" evidence="5">
    <location>
        <begin position="206"/>
        <end position="223"/>
    </location>
</feature>
<organism evidence="7 8">
    <name type="scientific">Saccharospirillum mangrovi</name>
    <dbReference type="NCBI Taxonomy" id="2161747"/>
    <lineage>
        <taxon>Bacteria</taxon>
        <taxon>Pseudomonadati</taxon>
        <taxon>Pseudomonadota</taxon>
        <taxon>Gammaproteobacteria</taxon>
        <taxon>Oceanospirillales</taxon>
        <taxon>Saccharospirillaceae</taxon>
        <taxon>Saccharospirillum</taxon>
    </lineage>
</organism>
<accession>A0ABV8A0R0</accession>
<proteinExistence type="predicted"/>
<evidence type="ECO:0000256" key="4">
    <source>
        <dbReference type="ARBA" id="ARBA00023136"/>
    </source>
</evidence>
<dbReference type="GO" id="GO:0016874">
    <property type="term" value="F:ligase activity"/>
    <property type="evidence" value="ECO:0007669"/>
    <property type="project" value="UniProtKB-KW"/>
</dbReference>
<evidence type="ECO:0000256" key="3">
    <source>
        <dbReference type="ARBA" id="ARBA00022989"/>
    </source>
</evidence>
<feature type="domain" description="O-antigen ligase-related" evidence="6">
    <location>
        <begin position="189"/>
        <end position="337"/>
    </location>
</feature>
<dbReference type="Proteomes" id="UP001595617">
    <property type="component" value="Unassembled WGS sequence"/>
</dbReference>
<feature type="transmembrane region" description="Helical" evidence="5">
    <location>
        <begin position="115"/>
        <end position="139"/>
    </location>
</feature>
<evidence type="ECO:0000256" key="2">
    <source>
        <dbReference type="ARBA" id="ARBA00022692"/>
    </source>
</evidence>
<dbReference type="InterPro" id="IPR007016">
    <property type="entry name" value="O-antigen_ligase-rel_domated"/>
</dbReference>
<evidence type="ECO:0000313" key="8">
    <source>
        <dbReference type="Proteomes" id="UP001595617"/>
    </source>
</evidence>
<sequence>MLQGLSEWRVKLFGAVGLIFLLVYPFDEAYLLSVFLLLVLGALSAKTIYRTWDAELNWTIYLGLLIAVPLLLTLVFAVNKEETFNDVLRFSLLGFVSALFVWHFRFGFSPFRWMLVFFGFQLFWIFDALLQYFSGANLLGNPMVSGRLTGLWYPGIIVGTVIAHSAPIFIEMVRRLAIRGGWFRLSWLLILPMLTVILLGGSRASWLAFLVAMTLYAFYLFWIKAISIKWLVTGVLLSIAAVLIMYQLMPEFRARADNTLQLFTWDYEFMNSATSGRLPIWYAAWMTFIENPWVGVGSDAVKDYAAARNWEGMWVRYAHMFVLDVLSMTGIIGFIGYAIFYSILMGHTWQSLKNRWDLTTVMFICALVMAFPLNTHFGFYNFRPVGLMWAFIALAYAFRLSERSKAAV</sequence>
<feature type="transmembrane region" description="Helical" evidence="5">
    <location>
        <begin position="56"/>
        <end position="78"/>
    </location>
</feature>
<feature type="transmembrane region" description="Helical" evidence="5">
    <location>
        <begin position="379"/>
        <end position="398"/>
    </location>
</feature>
<protein>
    <submittedName>
        <fullName evidence="7">O-antigen ligase family protein</fullName>
    </submittedName>
</protein>
<comment type="caution">
    <text evidence="7">The sequence shown here is derived from an EMBL/GenBank/DDBJ whole genome shotgun (WGS) entry which is preliminary data.</text>
</comment>
<dbReference type="Pfam" id="PF04932">
    <property type="entry name" value="Wzy_C"/>
    <property type="match status" value="1"/>
</dbReference>
<feature type="transmembrane region" description="Helical" evidence="5">
    <location>
        <begin position="90"/>
        <end position="108"/>
    </location>
</feature>
<dbReference type="PANTHER" id="PTHR37422:SF13">
    <property type="entry name" value="LIPOPOLYSACCHARIDE BIOSYNTHESIS PROTEIN PA4999-RELATED"/>
    <property type="match status" value="1"/>
</dbReference>
<reference evidence="8" key="1">
    <citation type="journal article" date="2019" name="Int. J. Syst. Evol. Microbiol.">
        <title>The Global Catalogue of Microorganisms (GCM) 10K type strain sequencing project: providing services to taxonomists for standard genome sequencing and annotation.</title>
        <authorList>
            <consortium name="The Broad Institute Genomics Platform"/>
            <consortium name="The Broad Institute Genome Sequencing Center for Infectious Disease"/>
            <person name="Wu L."/>
            <person name="Ma J."/>
        </authorList>
    </citation>
    <scope>NUCLEOTIDE SEQUENCE [LARGE SCALE GENOMIC DNA]</scope>
    <source>
        <strain evidence="8">IBRC 10765</strain>
    </source>
</reference>
<name>A0ABV8A0R0_9GAMM</name>
<feature type="transmembrane region" description="Helical" evidence="5">
    <location>
        <begin position="356"/>
        <end position="373"/>
    </location>
</feature>
<keyword evidence="3 5" id="KW-1133">Transmembrane helix</keyword>
<feature type="transmembrane region" description="Helical" evidence="5">
    <location>
        <begin position="182"/>
        <end position="200"/>
    </location>
</feature>
<keyword evidence="7" id="KW-0436">Ligase</keyword>
<dbReference type="RefSeq" id="WP_380696096.1">
    <property type="nucleotide sequence ID" value="NZ_JBHRYR010000003.1"/>
</dbReference>
<keyword evidence="2 5" id="KW-0812">Transmembrane</keyword>
<keyword evidence="8" id="KW-1185">Reference proteome</keyword>
<feature type="transmembrane region" description="Helical" evidence="5">
    <location>
        <begin position="317"/>
        <end position="344"/>
    </location>
</feature>
<keyword evidence="4 5" id="KW-0472">Membrane</keyword>
<evidence type="ECO:0000256" key="5">
    <source>
        <dbReference type="SAM" id="Phobius"/>
    </source>
</evidence>
<feature type="transmembrane region" description="Helical" evidence="5">
    <location>
        <begin position="230"/>
        <end position="249"/>
    </location>
</feature>
<comment type="subcellular location">
    <subcellularLocation>
        <location evidence="1">Membrane</location>
        <topology evidence="1">Multi-pass membrane protein</topology>
    </subcellularLocation>
</comment>